<evidence type="ECO:0000256" key="2">
    <source>
        <dbReference type="ARBA" id="ARBA00022801"/>
    </source>
</evidence>
<dbReference type="InterPro" id="IPR036866">
    <property type="entry name" value="RibonucZ/Hydroxyglut_hydro"/>
</dbReference>
<dbReference type="InterPro" id="IPR044094">
    <property type="entry name" value="AtsA-like_MBL-fold"/>
</dbReference>
<dbReference type="PANTHER" id="PTHR46018">
    <property type="entry name" value="ZINC PHOSPHODIESTERASE ELAC PROTEIN 1"/>
    <property type="match status" value="1"/>
</dbReference>
<evidence type="ECO:0000259" key="3">
    <source>
        <dbReference type="Pfam" id="PF12706"/>
    </source>
</evidence>
<name>A0A940XEP5_9ACTN</name>
<evidence type="ECO:0000313" key="5">
    <source>
        <dbReference type="Proteomes" id="UP000677875"/>
    </source>
</evidence>
<dbReference type="GO" id="GO:0042781">
    <property type="term" value="F:3'-tRNA processing endoribonuclease activity"/>
    <property type="evidence" value="ECO:0007669"/>
    <property type="project" value="TreeGrafter"/>
</dbReference>
<organism evidence="4 5">
    <name type="scientific">Streptomyces tagetis</name>
    <dbReference type="NCBI Taxonomy" id="2820809"/>
    <lineage>
        <taxon>Bacteria</taxon>
        <taxon>Bacillati</taxon>
        <taxon>Actinomycetota</taxon>
        <taxon>Actinomycetes</taxon>
        <taxon>Kitasatosporales</taxon>
        <taxon>Streptomycetaceae</taxon>
        <taxon>Streptomyces</taxon>
    </lineage>
</organism>
<dbReference type="Proteomes" id="UP000677875">
    <property type="component" value="Unassembled WGS sequence"/>
</dbReference>
<protein>
    <submittedName>
        <fullName evidence="4">MBL fold metallo-hydrolase</fullName>
    </submittedName>
</protein>
<proteinExistence type="predicted"/>
<keyword evidence="1" id="KW-0540">Nuclease</keyword>
<gene>
    <name evidence="4" type="ORF">J5Y05_01845</name>
</gene>
<dbReference type="Pfam" id="PF12706">
    <property type="entry name" value="Lactamase_B_2"/>
    <property type="match status" value="1"/>
</dbReference>
<evidence type="ECO:0000313" key="4">
    <source>
        <dbReference type="EMBL" id="MBQ0825261.1"/>
    </source>
</evidence>
<sequence>MTDPLTAPRGMDLLTLGVAAGPAIRGPEHGIASAVVVDDAFYLVDFGLGCTRAASEAGLAGHRFRAGFVTHLHSDHVVELPGFLLWNWGRPVNGFSSPVRVIGPGPDPRDGTRHLAGTSRLVASALDAFSYDIAIREGDEDRPPLAELVRATEVAAPEPGSAAAGEPFEVYADELITVTAVLVDHPPVHPALAYRIDSAYGSVTFSGDTAESENLVRLAEGTDVLVHEAVNLDYYRARGFSPAFLAHQENSHTPPAGAGRVAKAAGARRLVLSHFAGLADTAHWHGEAASTYDGPVDVATSGARYRVGGPSGAGGRA</sequence>
<keyword evidence="5" id="KW-1185">Reference proteome</keyword>
<keyword evidence="2" id="KW-0378">Hydrolase</keyword>
<dbReference type="InterPro" id="IPR001279">
    <property type="entry name" value="Metallo-B-lactamas"/>
</dbReference>
<dbReference type="AlphaFoldDB" id="A0A940XEP5"/>
<accession>A0A940XEP5</accession>
<keyword evidence="1" id="KW-0255">Endonuclease</keyword>
<dbReference type="SUPFAM" id="SSF56281">
    <property type="entry name" value="Metallo-hydrolase/oxidoreductase"/>
    <property type="match status" value="1"/>
</dbReference>
<dbReference type="Gene3D" id="3.60.15.10">
    <property type="entry name" value="Ribonuclease Z/Hydroxyacylglutathione hydrolase-like"/>
    <property type="match status" value="1"/>
</dbReference>
<evidence type="ECO:0000256" key="1">
    <source>
        <dbReference type="ARBA" id="ARBA00022759"/>
    </source>
</evidence>
<reference evidence="4" key="1">
    <citation type="submission" date="2021-04" db="EMBL/GenBank/DDBJ databases">
        <title>Genome seq and assembly of Streptomyces sp. RG38.</title>
        <authorList>
            <person name="Chhetri G."/>
        </authorList>
    </citation>
    <scope>NUCLEOTIDE SEQUENCE</scope>
    <source>
        <strain evidence="4">RG38</strain>
    </source>
</reference>
<dbReference type="RefSeq" id="WP_210867950.1">
    <property type="nucleotide sequence ID" value="NZ_JAGPNL010000001.1"/>
</dbReference>
<dbReference type="CDD" id="cd07719">
    <property type="entry name" value="arylsulfatase_AtsA-like_MBL-fold"/>
    <property type="match status" value="1"/>
</dbReference>
<dbReference type="PANTHER" id="PTHR46018:SF2">
    <property type="entry name" value="ZINC PHOSPHODIESTERASE ELAC PROTEIN 1"/>
    <property type="match status" value="1"/>
</dbReference>
<feature type="domain" description="Metallo-beta-lactamase" evidence="3">
    <location>
        <begin position="161"/>
        <end position="275"/>
    </location>
</feature>
<comment type="caution">
    <text evidence="4">The sequence shown here is derived from an EMBL/GenBank/DDBJ whole genome shotgun (WGS) entry which is preliminary data.</text>
</comment>
<dbReference type="EMBL" id="JAGPNL010000001">
    <property type="protein sequence ID" value="MBQ0825261.1"/>
    <property type="molecule type" value="Genomic_DNA"/>
</dbReference>